<sequence length="56" mass="6147">MSSLVGLRKKEKVDVIGQFGVQVANRLLRILSAYVTGLLRGDTLNLGSMRIIKFGN</sequence>
<dbReference type="EMBL" id="CAWUPB010001173">
    <property type="protein sequence ID" value="CAK7348851.1"/>
    <property type="molecule type" value="Genomic_DNA"/>
</dbReference>
<dbReference type="Proteomes" id="UP001314170">
    <property type="component" value="Unassembled WGS sequence"/>
</dbReference>
<keyword evidence="2" id="KW-1185">Reference proteome</keyword>
<evidence type="ECO:0000313" key="1">
    <source>
        <dbReference type="EMBL" id="CAK7348851.1"/>
    </source>
</evidence>
<reference evidence="1 2" key="1">
    <citation type="submission" date="2024-01" db="EMBL/GenBank/DDBJ databases">
        <authorList>
            <person name="Waweru B."/>
        </authorList>
    </citation>
    <scope>NUCLEOTIDE SEQUENCE [LARGE SCALE GENOMIC DNA]</scope>
</reference>
<comment type="caution">
    <text evidence="1">The sequence shown here is derived from an EMBL/GenBank/DDBJ whole genome shotgun (WGS) entry which is preliminary data.</text>
</comment>
<gene>
    <name evidence="1" type="ORF">DCAF_LOCUS21559</name>
</gene>
<name>A0AAV1SBL8_9ROSI</name>
<protein>
    <submittedName>
        <fullName evidence="1">Uncharacterized protein</fullName>
    </submittedName>
</protein>
<accession>A0AAV1SBL8</accession>
<evidence type="ECO:0000313" key="2">
    <source>
        <dbReference type="Proteomes" id="UP001314170"/>
    </source>
</evidence>
<organism evidence="1 2">
    <name type="scientific">Dovyalis caffra</name>
    <dbReference type="NCBI Taxonomy" id="77055"/>
    <lineage>
        <taxon>Eukaryota</taxon>
        <taxon>Viridiplantae</taxon>
        <taxon>Streptophyta</taxon>
        <taxon>Embryophyta</taxon>
        <taxon>Tracheophyta</taxon>
        <taxon>Spermatophyta</taxon>
        <taxon>Magnoliopsida</taxon>
        <taxon>eudicotyledons</taxon>
        <taxon>Gunneridae</taxon>
        <taxon>Pentapetalae</taxon>
        <taxon>rosids</taxon>
        <taxon>fabids</taxon>
        <taxon>Malpighiales</taxon>
        <taxon>Salicaceae</taxon>
        <taxon>Flacourtieae</taxon>
        <taxon>Dovyalis</taxon>
    </lineage>
</organism>
<proteinExistence type="predicted"/>
<dbReference type="AlphaFoldDB" id="A0AAV1SBL8"/>